<dbReference type="PROSITE" id="PS51886">
    <property type="entry name" value="TLDC"/>
    <property type="match status" value="1"/>
</dbReference>
<evidence type="ECO:0000259" key="7">
    <source>
        <dbReference type="PROSITE" id="PS51886"/>
    </source>
</evidence>
<evidence type="ECO:0000313" key="9">
    <source>
        <dbReference type="Proteomes" id="UP000001449"/>
    </source>
</evidence>
<keyword evidence="9" id="KW-1185">Reference proteome</keyword>
<evidence type="ECO:0000256" key="4">
    <source>
        <dbReference type="ARBA" id="ARBA00040604"/>
    </source>
</evidence>
<evidence type="ECO:0000256" key="5">
    <source>
        <dbReference type="SAM" id="MobiDB-lite"/>
    </source>
</evidence>
<keyword evidence="3" id="KW-0496">Mitochondrion</keyword>
<dbReference type="EMBL" id="CM000645">
    <property type="protein sequence ID" value="EED90428.1"/>
    <property type="molecule type" value="Genomic_DNA"/>
</dbReference>
<dbReference type="PaxDb" id="35128-Thaps8002"/>
<proteinExistence type="inferred from homology"/>
<dbReference type="GO" id="GO:0005739">
    <property type="term" value="C:mitochondrion"/>
    <property type="evidence" value="ECO:0007669"/>
    <property type="project" value="UniProtKB-SubCell"/>
</dbReference>
<organism evidence="8 9">
    <name type="scientific">Thalassiosira pseudonana</name>
    <name type="common">Marine diatom</name>
    <name type="synonym">Cyclotella nana</name>
    <dbReference type="NCBI Taxonomy" id="35128"/>
    <lineage>
        <taxon>Eukaryota</taxon>
        <taxon>Sar</taxon>
        <taxon>Stramenopiles</taxon>
        <taxon>Ochrophyta</taxon>
        <taxon>Bacillariophyta</taxon>
        <taxon>Coscinodiscophyceae</taxon>
        <taxon>Thalassiosirophycidae</taxon>
        <taxon>Thalassiosirales</taxon>
        <taxon>Thalassiosiraceae</taxon>
        <taxon>Thalassiosira</taxon>
    </lineage>
</organism>
<dbReference type="HOGENOM" id="CLU_867388_0_0_1"/>
<feature type="region of interest" description="Disordered" evidence="5">
    <location>
        <begin position="100"/>
        <end position="119"/>
    </location>
</feature>
<dbReference type="Proteomes" id="UP000001449">
    <property type="component" value="Chromosome 9"/>
</dbReference>
<evidence type="ECO:0000256" key="2">
    <source>
        <dbReference type="ARBA" id="ARBA00009540"/>
    </source>
</evidence>
<sequence length="321" mass="35749">MTFYLMVWALQMVSQLVYFLLGGWVWGSQKQSALSQVQPFFRVKTTSDGAAEYRIMEPLLVWRAMTAHRSQFVWYRRLSVLFSRYTYINDIVEIQPDTHGIQPQQQDDDGDTSSLPPVVTLQEDKESPNYLIDPLQMTALREEILPAALHHRPWKRIYSLSRYGDSFDAFQQLISDWNRGSGGHSTLLVVKTTSGSLIGGYSGVPYFETVANPSGSSASSCLFRINTENESRDTASIVTVYGKYSTSASKRIVFDATRNLIAFGGGNGGEDEGFGLSLEDGFARGTTAKCEVFGNDPLVDTQGGVFDVVDVEVWGFVFGQF</sequence>
<evidence type="ECO:0000256" key="6">
    <source>
        <dbReference type="SAM" id="Phobius"/>
    </source>
</evidence>
<reference evidence="8 9" key="2">
    <citation type="journal article" date="2008" name="Nature">
        <title>The Phaeodactylum genome reveals the evolutionary history of diatom genomes.</title>
        <authorList>
            <person name="Bowler C."/>
            <person name="Allen A.E."/>
            <person name="Badger J.H."/>
            <person name="Grimwood J."/>
            <person name="Jabbari K."/>
            <person name="Kuo A."/>
            <person name="Maheswari U."/>
            <person name="Martens C."/>
            <person name="Maumus F."/>
            <person name="Otillar R.P."/>
            <person name="Rayko E."/>
            <person name="Salamov A."/>
            <person name="Vandepoele K."/>
            <person name="Beszteri B."/>
            <person name="Gruber A."/>
            <person name="Heijde M."/>
            <person name="Katinka M."/>
            <person name="Mock T."/>
            <person name="Valentin K."/>
            <person name="Verret F."/>
            <person name="Berges J.A."/>
            <person name="Brownlee C."/>
            <person name="Cadoret J.P."/>
            <person name="Chiovitti A."/>
            <person name="Choi C.J."/>
            <person name="Coesel S."/>
            <person name="De Martino A."/>
            <person name="Detter J.C."/>
            <person name="Durkin C."/>
            <person name="Falciatore A."/>
            <person name="Fournet J."/>
            <person name="Haruta M."/>
            <person name="Huysman M.J."/>
            <person name="Jenkins B.D."/>
            <person name="Jiroutova K."/>
            <person name="Jorgensen R.E."/>
            <person name="Joubert Y."/>
            <person name="Kaplan A."/>
            <person name="Kroger N."/>
            <person name="Kroth P.G."/>
            <person name="La Roche J."/>
            <person name="Lindquist E."/>
            <person name="Lommer M."/>
            <person name="Martin-Jezequel V."/>
            <person name="Lopez P.J."/>
            <person name="Lucas S."/>
            <person name="Mangogna M."/>
            <person name="McGinnis K."/>
            <person name="Medlin L.K."/>
            <person name="Montsant A."/>
            <person name="Oudot-Le Secq M.P."/>
            <person name="Napoli C."/>
            <person name="Obornik M."/>
            <person name="Parker M.S."/>
            <person name="Petit J.L."/>
            <person name="Porcel B.M."/>
            <person name="Poulsen N."/>
            <person name="Robison M."/>
            <person name="Rychlewski L."/>
            <person name="Rynearson T.A."/>
            <person name="Schmutz J."/>
            <person name="Shapiro H."/>
            <person name="Siaut M."/>
            <person name="Stanley M."/>
            <person name="Sussman M.R."/>
            <person name="Taylor A.R."/>
            <person name="Vardi A."/>
            <person name="von Dassow P."/>
            <person name="Vyverman W."/>
            <person name="Willis A."/>
            <person name="Wyrwicz L.S."/>
            <person name="Rokhsar D.S."/>
            <person name="Weissenbach J."/>
            <person name="Armbrust E.V."/>
            <person name="Green B.R."/>
            <person name="Van de Peer Y."/>
            <person name="Grigoriev I.V."/>
        </authorList>
    </citation>
    <scope>NUCLEOTIDE SEQUENCE [LARGE SCALE GENOMIC DNA]</scope>
    <source>
        <strain evidence="8 9">CCMP1335</strain>
    </source>
</reference>
<dbReference type="InParanoid" id="B8C848"/>
<dbReference type="AlphaFoldDB" id="B8C848"/>
<dbReference type="KEGG" id="tps:THAPSDRAFT_8002"/>
<comment type="similarity">
    <text evidence="2">Belongs to the OXR1 family.</text>
</comment>
<dbReference type="OMA" id="CLFRINT"/>
<keyword evidence="6" id="KW-0472">Membrane</keyword>
<name>B8C848_THAPS</name>
<dbReference type="eggNOG" id="KOG3332">
    <property type="taxonomic scope" value="Eukaryota"/>
</dbReference>
<reference evidence="8 9" key="1">
    <citation type="journal article" date="2004" name="Science">
        <title>The genome of the diatom Thalassiosira pseudonana: ecology, evolution, and metabolism.</title>
        <authorList>
            <person name="Armbrust E.V."/>
            <person name="Berges J.A."/>
            <person name="Bowler C."/>
            <person name="Green B.R."/>
            <person name="Martinez D."/>
            <person name="Putnam N.H."/>
            <person name="Zhou S."/>
            <person name="Allen A.E."/>
            <person name="Apt K.E."/>
            <person name="Bechner M."/>
            <person name="Brzezinski M.A."/>
            <person name="Chaal B.K."/>
            <person name="Chiovitti A."/>
            <person name="Davis A.K."/>
            <person name="Demarest M.S."/>
            <person name="Detter J.C."/>
            <person name="Glavina T."/>
            <person name="Goodstein D."/>
            <person name="Hadi M.Z."/>
            <person name="Hellsten U."/>
            <person name="Hildebrand M."/>
            <person name="Jenkins B.D."/>
            <person name="Jurka J."/>
            <person name="Kapitonov V.V."/>
            <person name="Kroger N."/>
            <person name="Lau W.W."/>
            <person name="Lane T.W."/>
            <person name="Larimer F.W."/>
            <person name="Lippmeier J.C."/>
            <person name="Lucas S."/>
            <person name="Medina M."/>
            <person name="Montsant A."/>
            <person name="Obornik M."/>
            <person name="Parker M.S."/>
            <person name="Palenik B."/>
            <person name="Pazour G.J."/>
            <person name="Richardson P.M."/>
            <person name="Rynearson T.A."/>
            <person name="Saito M.A."/>
            <person name="Schwartz D.C."/>
            <person name="Thamatrakoln K."/>
            <person name="Valentin K."/>
            <person name="Vardi A."/>
            <person name="Wilkerson F.P."/>
            <person name="Rokhsar D.S."/>
        </authorList>
    </citation>
    <scope>NUCLEOTIDE SEQUENCE [LARGE SCALE GENOMIC DNA]</scope>
    <source>
        <strain evidence="8 9">CCMP1335</strain>
    </source>
</reference>
<evidence type="ECO:0000256" key="1">
    <source>
        <dbReference type="ARBA" id="ARBA00004173"/>
    </source>
</evidence>
<keyword evidence="6" id="KW-0812">Transmembrane</keyword>
<protein>
    <recommendedName>
        <fullName evidence="4">Oxidation resistance protein 1</fullName>
    </recommendedName>
</protein>
<gene>
    <name evidence="8" type="ORF">THAPSDRAFT_8002</name>
</gene>
<comment type="subcellular location">
    <subcellularLocation>
        <location evidence="1">Mitochondrion</location>
    </subcellularLocation>
</comment>
<dbReference type="InterPro" id="IPR006571">
    <property type="entry name" value="TLDc_dom"/>
</dbReference>
<dbReference type="SMART" id="SM00584">
    <property type="entry name" value="TLDc"/>
    <property type="match status" value="1"/>
</dbReference>
<dbReference type="GeneID" id="7443536"/>
<keyword evidence="6" id="KW-1133">Transmembrane helix</keyword>
<evidence type="ECO:0000256" key="3">
    <source>
        <dbReference type="ARBA" id="ARBA00023128"/>
    </source>
</evidence>
<accession>B8C848</accession>
<dbReference type="Pfam" id="PF07534">
    <property type="entry name" value="TLD"/>
    <property type="match status" value="1"/>
</dbReference>
<evidence type="ECO:0000313" key="8">
    <source>
        <dbReference type="EMBL" id="EED90428.1"/>
    </source>
</evidence>
<dbReference type="PANTHER" id="PTHR23354">
    <property type="entry name" value="NUCLEOLAR PROTEIN 7/ESTROGEN RECEPTOR COACTIVATOR-RELATED"/>
    <property type="match status" value="1"/>
</dbReference>
<feature type="transmembrane region" description="Helical" evidence="6">
    <location>
        <begin position="6"/>
        <end position="26"/>
    </location>
</feature>
<dbReference type="PANTHER" id="PTHR23354:SF62">
    <property type="entry name" value="MUSTARD, ISOFORM V"/>
    <property type="match status" value="1"/>
</dbReference>
<dbReference type="RefSeq" id="XP_002292453.1">
    <property type="nucleotide sequence ID" value="XM_002292417.1"/>
</dbReference>
<feature type="domain" description="TLDc" evidence="7">
    <location>
        <begin position="130"/>
        <end position="317"/>
    </location>
</feature>